<dbReference type="RefSeq" id="WP_284284539.1">
    <property type="nucleotide sequence ID" value="NZ_BSUJ01000001.1"/>
</dbReference>
<dbReference type="Proteomes" id="UP001157109">
    <property type="component" value="Unassembled WGS sequence"/>
</dbReference>
<dbReference type="SUPFAM" id="SSF53850">
    <property type="entry name" value="Periplasmic binding protein-like II"/>
    <property type="match status" value="1"/>
</dbReference>
<accession>A0ABQ6HP14</accession>
<evidence type="ECO:0000256" key="3">
    <source>
        <dbReference type="ARBA" id="ARBA00023163"/>
    </source>
</evidence>
<keyword evidence="3" id="KW-0804">Transcription</keyword>
<organism evidence="5 6">
    <name type="scientific">Arsenicicoccus piscis</name>
    <dbReference type="NCBI Taxonomy" id="673954"/>
    <lineage>
        <taxon>Bacteria</taxon>
        <taxon>Bacillati</taxon>
        <taxon>Actinomycetota</taxon>
        <taxon>Actinomycetes</taxon>
        <taxon>Micrococcales</taxon>
        <taxon>Intrasporangiaceae</taxon>
        <taxon>Arsenicicoccus</taxon>
    </lineage>
</organism>
<dbReference type="PANTHER" id="PTHR30126">
    <property type="entry name" value="HTH-TYPE TRANSCRIPTIONAL REGULATOR"/>
    <property type="match status" value="1"/>
</dbReference>
<sequence>MAEHLAPAWLVELRSRLPDQPVAMAVINSTAVVDQVRAGAVALGFVEGPVVPGDLHQVVVGSDELVVVVGREHPWARRTDPLTARELSMVPLITRERGSGTREALEVALRPHRSTDAALALSSNAAVRAGAEAGAAPAVLGHLAVAEALAAGRLVAVPTTGMTLGRPLRAVWSGPRRLDGAAGELVRVARAGTASVGSPAAVSPRGREL</sequence>
<keyword evidence="2" id="KW-0805">Transcription regulation</keyword>
<dbReference type="Gene3D" id="3.40.190.10">
    <property type="entry name" value="Periplasmic binding protein-like II"/>
    <property type="match status" value="2"/>
</dbReference>
<evidence type="ECO:0000313" key="6">
    <source>
        <dbReference type="Proteomes" id="UP001157109"/>
    </source>
</evidence>
<name>A0ABQ6HP14_9MICO</name>
<protein>
    <recommendedName>
        <fullName evidence="4">LysR substrate-binding domain-containing protein</fullName>
    </recommendedName>
</protein>
<evidence type="ECO:0000313" key="5">
    <source>
        <dbReference type="EMBL" id="GMA20082.1"/>
    </source>
</evidence>
<evidence type="ECO:0000256" key="1">
    <source>
        <dbReference type="ARBA" id="ARBA00009437"/>
    </source>
</evidence>
<gene>
    <name evidence="5" type="ORF">GCM10025862_21030</name>
</gene>
<evidence type="ECO:0000259" key="4">
    <source>
        <dbReference type="Pfam" id="PF03466"/>
    </source>
</evidence>
<comment type="similarity">
    <text evidence="1">Belongs to the LysR transcriptional regulatory family.</text>
</comment>
<reference evidence="6" key="1">
    <citation type="journal article" date="2019" name="Int. J. Syst. Evol. Microbiol.">
        <title>The Global Catalogue of Microorganisms (GCM) 10K type strain sequencing project: providing services to taxonomists for standard genome sequencing and annotation.</title>
        <authorList>
            <consortium name="The Broad Institute Genomics Platform"/>
            <consortium name="The Broad Institute Genome Sequencing Center for Infectious Disease"/>
            <person name="Wu L."/>
            <person name="Ma J."/>
        </authorList>
    </citation>
    <scope>NUCLEOTIDE SEQUENCE [LARGE SCALE GENOMIC DNA]</scope>
    <source>
        <strain evidence="6">NBRC 105830</strain>
    </source>
</reference>
<dbReference type="EMBL" id="BSUJ01000001">
    <property type="protein sequence ID" value="GMA20082.1"/>
    <property type="molecule type" value="Genomic_DNA"/>
</dbReference>
<proteinExistence type="inferred from homology"/>
<evidence type="ECO:0000256" key="2">
    <source>
        <dbReference type="ARBA" id="ARBA00023015"/>
    </source>
</evidence>
<comment type="caution">
    <text evidence="5">The sequence shown here is derived from an EMBL/GenBank/DDBJ whole genome shotgun (WGS) entry which is preliminary data.</text>
</comment>
<dbReference type="PANTHER" id="PTHR30126:SF39">
    <property type="entry name" value="HTH-TYPE TRANSCRIPTIONAL REGULATOR CYSL"/>
    <property type="match status" value="1"/>
</dbReference>
<keyword evidence="6" id="KW-1185">Reference proteome</keyword>
<dbReference type="InterPro" id="IPR005119">
    <property type="entry name" value="LysR_subst-bd"/>
</dbReference>
<feature type="domain" description="LysR substrate-binding" evidence="4">
    <location>
        <begin position="2"/>
        <end position="191"/>
    </location>
</feature>
<dbReference type="Pfam" id="PF03466">
    <property type="entry name" value="LysR_substrate"/>
    <property type="match status" value="1"/>
</dbReference>